<comment type="similarity">
    <text evidence="2">Belongs to the PAF1 family.</text>
</comment>
<feature type="compositionally biased region" description="Basic and acidic residues" evidence="4">
    <location>
        <begin position="398"/>
        <end position="413"/>
    </location>
</feature>
<feature type="compositionally biased region" description="Acidic residues" evidence="4">
    <location>
        <begin position="414"/>
        <end position="425"/>
    </location>
</feature>
<evidence type="ECO:0000256" key="3">
    <source>
        <dbReference type="ARBA" id="ARBA00023242"/>
    </source>
</evidence>
<dbReference type="Pfam" id="PF03985">
    <property type="entry name" value="Paf1"/>
    <property type="match status" value="1"/>
</dbReference>
<keyword evidence="6" id="KW-1185">Reference proteome</keyword>
<organism evidence="5 6">
    <name type="scientific">Ascobolus immersus RN42</name>
    <dbReference type="NCBI Taxonomy" id="1160509"/>
    <lineage>
        <taxon>Eukaryota</taxon>
        <taxon>Fungi</taxon>
        <taxon>Dikarya</taxon>
        <taxon>Ascomycota</taxon>
        <taxon>Pezizomycotina</taxon>
        <taxon>Pezizomycetes</taxon>
        <taxon>Pezizales</taxon>
        <taxon>Ascobolaceae</taxon>
        <taxon>Ascobolus</taxon>
    </lineage>
</organism>
<dbReference type="AlphaFoldDB" id="A0A3N4HCK7"/>
<evidence type="ECO:0000256" key="4">
    <source>
        <dbReference type="SAM" id="MobiDB-lite"/>
    </source>
</evidence>
<evidence type="ECO:0000256" key="2">
    <source>
        <dbReference type="ARBA" id="ARBA00007560"/>
    </source>
</evidence>
<dbReference type="PANTHER" id="PTHR23188:SF12">
    <property type="entry name" value="RNA POLYMERASE II-ASSOCIATED FACTOR 1 HOMOLOG"/>
    <property type="match status" value="1"/>
</dbReference>
<dbReference type="GO" id="GO:0006368">
    <property type="term" value="P:transcription elongation by RNA polymerase II"/>
    <property type="evidence" value="ECO:0007669"/>
    <property type="project" value="InterPro"/>
</dbReference>
<proteinExistence type="inferred from homology"/>
<dbReference type="OrthoDB" id="10260285at2759"/>
<dbReference type="Proteomes" id="UP000275078">
    <property type="component" value="Unassembled WGS sequence"/>
</dbReference>
<dbReference type="GO" id="GO:0003682">
    <property type="term" value="F:chromatin binding"/>
    <property type="evidence" value="ECO:0007669"/>
    <property type="project" value="TreeGrafter"/>
</dbReference>
<evidence type="ECO:0000313" key="6">
    <source>
        <dbReference type="Proteomes" id="UP000275078"/>
    </source>
</evidence>
<dbReference type="EMBL" id="ML119929">
    <property type="protein sequence ID" value="RPA71437.1"/>
    <property type="molecule type" value="Genomic_DNA"/>
</dbReference>
<dbReference type="GO" id="GO:0000993">
    <property type="term" value="F:RNA polymerase II complex binding"/>
    <property type="evidence" value="ECO:0007669"/>
    <property type="project" value="TreeGrafter"/>
</dbReference>
<dbReference type="InterPro" id="IPR007133">
    <property type="entry name" value="RNA_pol_II-assoc_Paf1"/>
</dbReference>
<gene>
    <name evidence="5" type="ORF">BJ508DRAFT_419917</name>
</gene>
<evidence type="ECO:0000313" key="5">
    <source>
        <dbReference type="EMBL" id="RPA71437.1"/>
    </source>
</evidence>
<dbReference type="GO" id="GO:0016593">
    <property type="term" value="C:Cdc73/Paf1 complex"/>
    <property type="evidence" value="ECO:0007669"/>
    <property type="project" value="InterPro"/>
</dbReference>
<feature type="compositionally biased region" description="Basic and acidic residues" evidence="4">
    <location>
        <begin position="148"/>
        <end position="159"/>
    </location>
</feature>
<dbReference type="PANTHER" id="PTHR23188">
    <property type="entry name" value="RNA POLYMERASE II-ASSOCIATED FACTOR 1 HOMOLOG"/>
    <property type="match status" value="1"/>
</dbReference>
<protein>
    <submittedName>
        <fullName evidence="5">Paf1-domain-containing protein</fullName>
    </submittedName>
</protein>
<comment type="subcellular location">
    <subcellularLocation>
        <location evidence="1">Nucleus</location>
    </subcellularLocation>
</comment>
<sequence length="425" mass="47858">MSSSRRDERSSANQDFIAKIRYGNYLPPPSNPPKLLNIANDALSTYCKVEHTTRLARENFHTVETDVESGMPLDVWGLPGVFDGDDSAMLAQDAPALHPDDKELLIPLNQIGRKSATPSTGPVSFLRRTEYISGRETTKRGSRHGSGLRHETRKPTETFDEHDPVTMLSAILKSFDTANPSTADPSNRTLGSNDPRLAEAEKQWNNPTHPRKKNVKLVTSFPLFPDFGAGDFHSIRFNAPPVPPSKHRDDRLDLGLFNIHEDKTGNSLFDYYLPDKSVPTSKIRAVFSVPPPPNVESLPGGSEERPIPYNRVREYESIRTQRFTEPGSQPEYTLVFHDDEETGKKAAYYYPLQTKMTLAPKRNDVVMNAMFRGKSEAGRGVRDPEEEPKADVLKITVREMTEEEKARRERNPLEDEEDAEGEVDE</sequence>
<keyword evidence="3" id="KW-0539">Nucleus</keyword>
<dbReference type="STRING" id="1160509.A0A3N4HCK7"/>
<feature type="region of interest" description="Disordered" evidence="4">
    <location>
        <begin position="398"/>
        <end position="425"/>
    </location>
</feature>
<reference evidence="5 6" key="1">
    <citation type="journal article" date="2018" name="Nat. Ecol. Evol.">
        <title>Pezizomycetes genomes reveal the molecular basis of ectomycorrhizal truffle lifestyle.</title>
        <authorList>
            <person name="Murat C."/>
            <person name="Payen T."/>
            <person name="Noel B."/>
            <person name="Kuo A."/>
            <person name="Morin E."/>
            <person name="Chen J."/>
            <person name="Kohler A."/>
            <person name="Krizsan K."/>
            <person name="Balestrini R."/>
            <person name="Da Silva C."/>
            <person name="Montanini B."/>
            <person name="Hainaut M."/>
            <person name="Levati E."/>
            <person name="Barry K.W."/>
            <person name="Belfiori B."/>
            <person name="Cichocki N."/>
            <person name="Clum A."/>
            <person name="Dockter R.B."/>
            <person name="Fauchery L."/>
            <person name="Guy J."/>
            <person name="Iotti M."/>
            <person name="Le Tacon F."/>
            <person name="Lindquist E.A."/>
            <person name="Lipzen A."/>
            <person name="Malagnac F."/>
            <person name="Mello A."/>
            <person name="Molinier V."/>
            <person name="Miyauchi S."/>
            <person name="Poulain J."/>
            <person name="Riccioni C."/>
            <person name="Rubini A."/>
            <person name="Sitrit Y."/>
            <person name="Splivallo R."/>
            <person name="Traeger S."/>
            <person name="Wang M."/>
            <person name="Zifcakova L."/>
            <person name="Wipf D."/>
            <person name="Zambonelli A."/>
            <person name="Paolocci F."/>
            <person name="Nowrousian M."/>
            <person name="Ottonello S."/>
            <person name="Baldrian P."/>
            <person name="Spatafora J.W."/>
            <person name="Henrissat B."/>
            <person name="Nagy L.G."/>
            <person name="Aury J.M."/>
            <person name="Wincker P."/>
            <person name="Grigoriev I.V."/>
            <person name="Bonfante P."/>
            <person name="Martin F.M."/>
        </authorList>
    </citation>
    <scope>NUCLEOTIDE SEQUENCE [LARGE SCALE GENOMIC DNA]</scope>
    <source>
        <strain evidence="5 6">RN42</strain>
    </source>
</reference>
<feature type="region of interest" description="Disordered" evidence="4">
    <location>
        <begin position="135"/>
        <end position="159"/>
    </location>
</feature>
<name>A0A3N4HCK7_ASCIM</name>
<accession>A0A3N4HCK7</accession>
<evidence type="ECO:0000256" key="1">
    <source>
        <dbReference type="ARBA" id="ARBA00004123"/>
    </source>
</evidence>